<reference evidence="5" key="2">
    <citation type="journal article" date="2021" name="Microbiome">
        <title>Successional dynamics and alternative stable states in a saline activated sludge microbial community over 9 years.</title>
        <authorList>
            <person name="Wang Y."/>
            <person name="Ye J."/>
            <person name="Ju F."/>
            <person name="Liu L."/>
            <person name="Boyd J.A."/>
            <person name="Deng Y."/>
            <person name="Parks D.H."/>
            <person name="Jiang X."/>
            <person name="Yin X."/>
            <person name="Woodcroft B.J."/>
            <person name="Tyson G.W."/>
            <person name="Hugenholtz P."/>
            <person name="Polz M.F."/>
            <person name="Zhang T."/>
        </authorList>
    </citation>
    <scope>NUCLEOTIDE SEQUENCE</scope>
    <source>
        <strain evidence="5">HKST-UBA02</strain>
    </source>
</reference>
<keyword evidence="1 3" id="KW-0597">Phosphoprotein</keyword>
<gene>
    <name evidence="5" type="ORF">KDA27_20780</name>
</gene>
<dbReference type="EMBL" id="JAGQHS010000154">
    <property type="protein sequence ID" value="MCA9758242.1"/>
    <property type="molecule type" value="Genomic_DNA"/>
</dbReference>
<name>A0A956SF12_UNCEI</name>
<feature type="domain" description="Response regulatory" evidence="4">
    <location>
        <begin position="10"/>
        <end position="126"/>
    </location>
</feature>
<evidence type="ECO:0000313" key="6">
    <source>
        <dbReference type="Proteomes" id="UP000739538"/>
    </source>
</evidence>
<dbReference type="GO" id="GO:0000160">
    <property type="term" value="P:phosphorelay signal transduction system"/>
    <property type="evidence" value="ECO:0007669"/>
    <property type="project" value="UniProtKB-KW"/>
</dbReference>
<protein>
    <submittedName>
        <fullName evidence="5">Response regulator</fullName>
    </submittedName>
</protein>
<dbReference type="InterPro" id="IPR011006">
    <property type="entry name" value="CheY-like_superfamily"/>
</dbReference>
<dbReference type="PROSITE" id="PS50110">
    <property type="entry name" value="RESPONSE_REGULATORY"/>
    <property type="match status" value="1"/>
</dbReference>
<evidence type="ECO:0000313" key="5">
    <source>
        <dbReference type="EMBL" id="MCA9758242.1"/>
    </source>
</evidence>
<evidence type="ECO:0000259" key="4">
    <source>
        <dbReference type="PROSITE" id="PS50110"/>
    </source>
</evidence>
<dbReference type="AlphaFoldDB" id="A0A956SF12"/>
<evidence type="ECO:0000256" key="2">
    <source>
        <dbReference type="ARBA" id="ARBA00023012"/>
    </source>
</evidence>
<reference evidence="5" key="1">
    <citation type="submission" date="2020-04" db="EMBL/GenBank/DDBJ databases">
        <authorList>
            <person name="Zhang T."/>
        </authorList>
    </citation>
    <scope>NUCLEOTIDE SEQUENCE</scope>
    <source>
        <strain evidence="5">HKST-UBA02</strain>
    </source>
</reference>
<accession>A0A956SF12</accession>
<dbReference type="Proteomes" id="UP000739538">
    <property type="component" value="Unassembled WGS sequence"/>
</dbReference>
<keyword evidence="2" id="KW-0902">Two-component regulatory system</keyword>
<dbReference type="Pfam" id="PF00072">
    <property type="entry name" value="Response_reg"/>
    <property type="match status" value="1"/>
</dbReference>
<proteinExistence type="predicted"/>
<dbReference type="PANTHER" id="PTHR45339:SF1">
    <property type="entry name" value="HYBRID SIGNAL TRANSDUCTION HISTIDINE KINASE J"/>
    <property type="match status" value="1"/>
</dbReference>
<dbReference type="PANTHER" id="PTHR45339">
    <property type="entry name" value="HYBRID SIGNAL TRANSDUCTION HISTIDINE KINASE J"/>
    <property type="match status" value="1"/>
</dbReference>
<evidence type="ECO:0000256" key="3">
    <source>
        <dbReference type="PROSITE-ProRule" id="PRU00169"/>
    </source>
</evidence>
<dbReference type="InterPro" id="IPR001789">
    <property type="entry name" value="Sig_transdc_resp-reg_receiver"/>
</dbReference>
<evidence type="ECO:0000256" key="1">
    <source>
        <dbReference type="ARBA" id="ARBA00022553"/>
    </source>
</evidence>
<feature type="modified residue" description="4-aspartylphosphate" evidence="3">
    <location>
        <position position="59"/>
    </location>
</feature>
<dbReference type="SMART" id="SM00448">
    <property type="entry name" value="REC"/>
    <property type="match status" value="1"/>
</dbReference>
<dbReference type="Gene3D" id="3.40.50.2300">
    <property type="match status" value="1"/>
</dbReference>
<dbReference type="SUPFAM" id="SSF52172">
    <property type="entry name" value="CheY-like"/>
    <property type="match status" value="1"/>
</dbReference>
<sequence length="144" mass="15836">MTANEQVPVRILLVEDDPTNQYVFRTILAGAGYEVEIAADGRSGVERALASRPGIILLDMMMPVMDGYEAAELLANDPRLDGIPIIALTAKAMMGDRDRCLEAGCDDYLAKPVARKALLEMVGHWLEANDAEWMAARRSRRMSA</sequence>
<organism evidence="5 6">
    <name type="scientific">Eiseniibacteriota bacterium</name>
    <dbReference type="NCBI Taxonomy" id="2212470"/>
    <lineage>
        <taxon>Bacteria</taxon>
        <taxon>Candidatus Eiseniibacteriota</taxon>
    </lineage>
</organism>
<comment type="caution">
    <text evidence="5">The sequence shown here is derived from an EMBL/GenBank/DDBJ whole genome shotgun (WGS) entry which is preliminary data.</text>
</comment>